<name>A0A0F8VQ85_9ZZZZ</name>
<keyword evidence="1" id="KW-1133">Transmembrane helix</keyword>
<dbReference type="EMBL" id="LAZR01070005">
    <property type="protein sequence ID" value="KKK46528.1"/>
    <property type="molecule type" value="Genomic_DNA"/>
</dbReference>
<feature type="non-terminal residue" evidence="2">
    <location>
        <position position="1"/>
    </location>
</feature>
<comment type="caution">
    <text evidence="2">The sequence shown here is derived from an EMBL/GenBank/DDBJ whole genome shotgun (WGS) entry which is preliminary data.</text>
</comment>
<proteinExistence type="predicted"/>
<protein>
    <submittedName>
        <fullName evidence="2">Uncharacterized protein</fullName>
    </submittedName>
</protein>
<reference evidence="2" key="1">
    <citation type="journal article" date="2015" name="Nature">
        <title>Complex archaea that bridge the gap between prokaryotes and eukaryotes.</title>
        <authorList>
            <person name="Spang A."/>
            <person name="Saw J.H."/>
            <person name="Jorgensen S.L."/>
            <person name="Zaremba-Niedzwiedzka K."/>
            <person name="Martijn J."/>
            <person name="Lind A.E."/>
            <person name="van Eijk R."/>
            <person name="Schleper C."/>
            <person name="Guy L."/>
            <person name="Ettema T.J."/>
        </authorList>
    </citation>
    <scope>NUCLEOTIDE SEQUENCE</scope>
</reference>
<feature type="transmembrane region" description="Helical" evidence="1">
    <location>
        <begin position="6"/>
        <end position="32"/>
    </location>
</feature>
<evidence type="ECO:0000256" key="1">
    <source>
        <dbReference type="SAM" id="Phobius"/>
    </source>
</evidence>
<gene>
    <name evidence="2" type="ORF">LCGC14_3163830</name>
</gene>
<evidence type="ECO:0000313" key="2">
    <source>
        <dbReference type="EMBL" id="KKK46528.1"/>
    </source>
</evidence>
<keyword evidence="1" id="KW-0812">Transmembrane</keyword>
<keyword evidence="1" id="KW-0472">Membrane</keyword>
<accession>A0A0F8VQ85</accession>
<sequence>ISYACFIYSIYIFVFNGIIEQYISFTGVFPFYRKRKISKGASSVESLRITKIGITILAMRRGKATRTC</sequence>
<organism evidence="2">
    <name type="scientific">marine sediment metagenome</name>
    <dbReference type="NCBI Taxonomy" id="412755"/>
    <lineage>
        <taxon>unclassified sequences</taxon>
        <taxon>metagenomes</taxon>
        <taxon>ecological metagenomes</taxon>
    </lineage>
</organism>
<dbReference type="AlphaFoldDB" id="A0A0F8VQ85"/>